<keyword evidence="1" id="KW-0812">Transmembrane</keyword>
<accession>A0A839Z366</accession>
<dbReference type="EMBL" id="JACICF010000001">
    <property type="protein sequence ID" value="MBB3764517.1"/>
    <property type="molecule type" value="Genomic_DNA"/>
</dbReference>
<dbReference type="RefSeq" id="WP_183933769.1">
    <property type="nucleotide sequence ID" value="NZ_JACICF010000001.1"/>
</dbReference>
<dbReference type="AlphaFoldDB" id="A0A839Z366"/>
<evidence type="ECO:0000313" key="2">
    <source>
        <dbReference type="EMBL" id="MBB3764517.1"/>
    </source>
</evidence>
<dbReference type="Proteomes" id="UP000578569">
    <property type="component" value="Unassembled WGS sequence"/>
</dbReference>
<protein>
    <submittedName>
        <fullName evidence="2">Uncharacterized protein</fullName>
    </submittedName>
</protein>
<evidence type="ECO:0000256" key="1">
    <source>
        <dbReference type="SAM" id="Phobius"/>
    </source>
</evidence>
<organism evidence="2 3">
    <name type="scientific">Sphingomicrobium lutaoense</name>
    <dbReference type="NCBI Taxonomy" id="515949"/>
    <lineage>
        <taxon>Bacteria</taxon>
        <taxon>Pseudomonadati</taxon>
        <taxon>Pseudomonadota</taxon>
        <taxon>Alphaproteobacteria</taxon>
        <taxon>Sphingomonadales</taxon>
        <taxon>Sphingomonadaceae</taxon>
        <taxon>Sphingomicrobium</taxon>
    </lineage>
</organism>
<keyword evidence="1" id="KW-0472">Membrane</keyword>
<keyword evidence="1" id="KW-1133">Transmembrane helix</keyword>
<name>A0A839Z366_9SPHN</name>
<proteinExistence type="predicted"/>
<evidence type="ECO:0000313" key="3">
    <source>
        <dbReference type="Proteomes" id="UP000578569"/>
    </source>
</evidence>
<keyword evidence="3" id="KW-1185">Reference proteome</keyword>
<gene>
    <name evidence="2" type="ORF">FHS50_001540</name>
</gene>
<reference evidence="2 3" key="1">
    <citation type="submission" date="2020-08" db="EMBL/GenBank/DDBJ databases">
        <title>Genomic Encyclopedia of Type Strains, Phase IV (KMG-IV): sequencing the most valuable type-strain genomes for metagenomic binning, comparative biology and taxonomic classification.</title>
        <authorList>
            <person name="Goeker M."/>
        </authorList>
    </citation>
    <scope>NUCLEOTIDE SEQUENCE [LARGE SCALE GENOMIC DNA]</scope>
    <source>
        <strain evidence="2 3">DSM 24194</strain>
    </source>
</reference>
<sequence length="54" mass="5758">MMKAVAIILAVLGLALIFLARRKEMPAVRANFRLMGGAMMAIALGFAAYDAMEG</sequence>
<feature type="transmembrane region" description="Helical" evidence="1">
    <location>
        <begin position="32"/>
        <end position="52"/>
    </location>
</feature>
<comment type="caution">
    <text evidence="2">The sequence shown here is derived from an EMBL/GenBank/DDBJ whole genome shotgun (WGS) entry which is preliminary data.</text>
</comment>